<evidence type="ECO:0000313" key="2">
    <source>
        <dbReference type="Proteomes" id="UP000015105"/>
    </source>
</evidence>
<protein>
    <submittedName>
        <fullName evidence="1">Uncharacterized protein</fullName>
    </submittedName>
</protein>
<dbReference type="GO" id="GO:2001006">
    <property type="term" value="P:regulation of cellulose biosynthetic process"/>
    <property type="evidence" value="ECO:0007669"/>
    <property type="project" value="InterPro"/>
</dbReference>
<reference evidence="2" key="1">
    <citation type="journal article" date="2014" name="Science">
        <title>Ancient hybridizations among the ancestral genomes of bread wheat.</title>
        <authorList>
            <consortium name="International Wheat Genome Sequencing Consortium,"/>
            <person name="Marcussen T."/>
            <person name="Sandve S.R."/>
            <person name="Heier L."/>
            <person name="Spannagl M."/>
            <person name="Pfeifer M."/>
            <person name="Jakobsen K.S."/>
            <person name="Wulff B.B."/>
            <person name="Steuernagel B."/>
            <person name="Mayer K.F."/>
            <person name="Olsen O.A."/>
        </authorList>
    </citation>
    <scope>NUCLEOTIDE SEQUENCE [LARGE SCALE GENOMIC DNA]</scope>
    <source>
        <strain evidence="2">cv. AL8/78</strain>
    </source>
</reference>
<reference evidence="1" key="3">
    <citation type="journal article" date="2017" name="Nature">
        <title>Genome sequence of the progenitor of the wheat D genome Aegilops tauschii.</title>
        <authorList>
            <person name="Luo M.C."/>
            <person name="Gu Y.Q."/>
            <person name="Puiu D."/>
            <person name="Wang H."/>
            <person name="Twardziok S.O."/>
            <person name="Deal K.R."/>
            <person name="Huo N."/>
            <person name="Zhu T."/>
            <person name="Wang L."/>
            <person name="Wang Y."/>
            <person name="McGuire P.E."/>
            <person name="Liu S."/>
            <person name="Long H."/>
            <person name="Ramasamy R.K."/>
            <person name="Rodriguez J.C."/>
            <person name="Van S.L."/>
            <person name="Yuan L."/>
            <person name="Wang Z."/>
            <person name="Xia Z."/>
            <person name="Xiao L."/>
            <person name="Anderson O.D."/>
            <person name="Ouyang S."/>
            <person name="Liang Y."/>
            <person name="Zimin A.V."/>
            <person name="Pertea G."/>
            <person name="Qi P."/>
            <person name="Bennetzen J.L."/>
            <person name="Dai X."/>
            <person name="Dawson M.W."/>
            <person name="Muller H.G."/>
            <person name="Kugler K."/>
            <person name="Rivarola-Duarte L."/>
            <person name="Spannagl M."/>
            <person name="Mayer K.F.X."/>
            <person name="Lu F.H."/>
            <person name="Bevan M.W."/>
            <person name="Leroy P."/>
            <person name="Li P."/>
            <person name="You F.M."/>
            <person name="Sun Q."/>
            <person name="Liu Z."/>
            <person name="Lyons E."/>
            <person name="Wicker T."/>
            <person name="Salzberg S.L."/>
            <person name="Devos K.M."/>
            <person name="Dvorak J."/>
        </authorList>
    </citation>
    <scope>NUCLEOTIDE SEQUENCE [LARGE SCALE GENOMIC DNA]</scope>
    <source>
        <strain evidence="1">cv. AL8/78</strain>
    </source>
</reference>
<accession>A0A453R5F6</accession>
<reference evidence="1" key="5">
    <citation type="journal article" date="2021" name="G3 (Bethesda)">
        <title>Aegilops tauschii genome assembly Aet v5.0 features greater sequence contiguity and improved annotation.</title>
        <authorList>
            <person name="Wang L."/>
            <person name="Zhu T."/>
            <person name="Rodriguez J.C."/>
            <person name="Deal K.R."/>
            <person name="Dubcovsky J."/>
            <person name="McGuire P.E."/>
            <person name="Lux T."/>
            <person name="Spannagl M."/>
            <person name="Mayer K.F.X."/>
            <person name="Baldrich P."/>
            <person name="Meyers B.C."/>
            <person name="Huo N."/>
            <person name="Gu Y.Q."/>
            <person name="Zhou H."/>
            <person name="Devos K.M."/>
            <person name="Bennetzen J.L."/>
            <person name="Unver T."/>
            <person name="Budak H."/>
            <person name="Gulick P.J."/>
            <person name="Galiba G."/>
            <person name="Kalapos B."/>
            <person name="Nelson D.R."/>
            <person name="Li P."/>
            <person name="You F.M."/>
            <person name="Luo M.C."/>
            <person name="Dvorak J."/>
        </authorList>
    </citation>
    <scope>NUCLEOTIDE SEQUENCE [LARGE SCALE GENOMIC DNA]</scope>
    <source>
        <strain evidence="1">cv. AL8/78</strain>
    </source>
</reference>
<dbReference type="GO" id="GO:0008017">
    <property type="term" value="F:microtubule binding"/>
    <property type="evidence" value="ECO:0007669"/>
    <property type="project" value="InterPro"/>
</dbReference>
<keyword evidence="2" id="KW-1185">Reference proteome</keyword>
<dbReference type="GO" id="GO:0010330">
    <property type="term" value="C:cellulose synthase complex"/>
    <property type="evidence" value="ECO:0007669"/>
    <property type="project" value="InterPro"/>
</dbReference>
<dbReference type="GO" id="GO:0051211">
    <property type="term" value="P:anisotropic cell growth"/>
    <property type="evidence" value="ECO:0007669"/>
    <property type="project" value="InterPro"/>
</dbReference>
<sequence>QKSFGKVTIQIDRVVMLGSVAGEYTLLPESKSGPNRNLEIEFQWSNK</sequence>
<dbReference type="InterPro" id="IPR044297">
    <property type="entry name" value="CSI1/2/3"/>
</dbReference>
<proteinExistence type="predicted"/>
<dbReference type="Proteomes" id="UP000015105">
    <property type="component" value="Chromosome 7D"/>
</dbReference>
<reference evidence="2" key="2">
    <citation type="journal article" date="2017" name="Nat. Plants">
        <title>The Aegilops tauschii genome reveals multiple impacts of transposons.</title>
        <authorList>
            <person name="Zhao G."/>
            <person name="Zou C."/>
            <person name="Li K."/>
            <person name="Wang K."/>
            <person name="Li T."/>
            <person name="Gao L."/>
            <person name="Zhang X."/>
            <person name="Wang H."/>
            <person name="Yang Z."/>
            <person name="Liu X."/>
            <person name="Jiang W."/>
            <person name="Mao L."/>
            <person name="Kong X."/>
            <person name="Jiao Y."/>
            <person name="Jia J."/>
        </authorList>
    </citation>
    <scope>NUCLEOTIDE SEQUENCE [LARGE SCALE GENOMIC DNA]</scope>
    <source>
        <strain evidence="2">cv. AL8/78</strain>
    </source>
</reference>
<organism evidence="1 2">
    <name type="scientific">Aegilops tauschii subsp. strangulata</name>
    <name type="common">Goatgrass</name>
    <dbReference type="NCBI Taxonomy" id="200361"/>
    <lineage>
        <taxon>Eukaryota</taxon>
        <taxon>Viridiplantae</taxon>
        <taxon>Streptophyta</taxon>
        <taxon>Embryophyta</taxon>
        <taxon>Tracheophyta</taxon>
        <taxon>Spermatophyta</taxon>
        <taxon>Magnoliopsida</taxon>
        <taxon>Liliopsida</taxon>
        <taxon>Poales</taxon>
        <taxon>Poaceae</taxon>
        <taxon>BOP clade</taxon>
        <taxon>Pooideae</taxon>
        <taxon>Triticodae</taxon>
        <taxon>Triticeae</taxon>
        <taxon>Triticinae</taxon>
        <taxon>Aegilops</taxon>
    </lineage>
</organism>
<dbReference type="AlphaFoldDB" id="A0A453R5F6"/>
<name>A0A453R5F6_AEGTS</name>
<dbReference type="EnsemblPlants" id="AET7Gv20468800.2">
    <property type="protein sequence ID" value="AET7Gv20468800.2"/>
    <property type="gene ID" value="AET7Gv20468800"/>
</dbReference>
<reference evidence="1" key="4">
    <citation type="submission" date="2019-03" db="UniProtKB">
        <authorList>
            <consortium name="EnsemblPlants"/>
        </authorList>
    </citation>
    <scope>IDENTIFICATION</scope>
</reference>
<dbReference type="Gramene" id="AET7Gv20468800.2">
    <property type="protein sequence ID" value="AET7Gv20468800.2"/>
    <property type="gene ID" value="AET7Gv20468800"/>
</dbReference>
<dbReference type="PANTHER" id="PTHR46369">
    <property type="entry name" value="PROTEIN CELLULOSE SYNTHASE INTERACTIVE 1"/>
    <property type="match status" value="1"/>
</dbReference>
<dbReference type="PANTHER" id="PTHR46369:SF2">
    <property type="entry name" value="PROTEIN CELLULOSE SYNTHASE INTERACTIVE 1"/>
    <property type="match status" value="1"/>
</dbReference>
<evidence type="ECO:0000313" key="1">
    <source>
        <dbReference type="EnsemblPlants" id="AET7Gv20468800.2"/>
    </source>
</evidence>